<feature type="binding site" evidence="5">
    <location>
        <position position="89"/>
    </location>
    <ligand>
        <name>Zn(2+)</name>
        <dbReference type="ChEBI" id="CHEBI:29105"/>
    </ligand>
</feature>
<dbReference type="Proteomes" id="UP000640333">
    <property type="component" value="Unassembled WGS sequence"/>
</dbReference>
<protein>
    <recommendedName>
        <fullName evidence="5">Hydrogenase maturation factor HypA</fullName>
    </recommendedName>
</protein>
<dbReference type="GO" id="GO:0016151">
    <property type="term" value="F:nickel cation binding"/>
    <property type="evidence" value="ECO:0007669"/>
    <property type="project" value="UniProtKB-UniRule"/>
</dbReference>
<sequence>MHEMSIAEGIIQVLEEQAKAQNYQRVKTVWLEIGPLAMIETEALSFCFDAVTRGSLAEGAKLNIINIVGEAFCLQCLKTVPVQKRYDACPECGSHQLQVTQGDEMRIKELEVE</sequence>
<dbReference type="InterPro" id="IPR020538">
    <property type="entry name" value="Hydgase_Ni_incorp_HypA/HybF_CS"/>
</dbReference>
<dbReference type="PANTHER" id="PTHR34535:SF3">
    <property type="entry name" value="HYDROGENASE MATURATION FACTOR HYPA"/>
    <property type="match status" value="1"/>
</dbReference>
<gene>
    <name evidence="5 6" type="primary">hypA</name>
    <name evidence="6" type="ORF">IOQ59_08900</name>
</gene>
<dbReference type="PANTHER" id="PTHR34535">
    <property type="entry name" value="HYDROGENASE MATURATION FACTOR HYPA"/>
    <property type="match status" value="1"/>
</dbReference>
<evidence type="ECO:0000256" key="2">
    <source>
        <dbReference type="ARBA" id="ARBA00022596"/>
    </source>
</evidence>
<organism evidence="6 7">
    <name type="scientific">Pontibacterium sinense</name>
    <dbReference type="NCBI Taxonomy" id="2781979"/>
    <lineage>
        <taxon>Bacteria</taxon>
        <taxon>Pseudomonadati</taxon>
        <taxon>Pseudomonadota</taxon>
        <taxon>Gammaproteobacteria</taxon>
        <taxon>Oceanospirillales</taxon>
        <taxon>Oceanospirillaceae</taxon>
        <taxon>Pontibacterium</taxon>
    </lineage>
</organism>
<dbReference type="NCBIfam" id="TIGR00100">
    <property type="entry name" value="hypA"/>
    <property type="match status" value="1"/>
</dbReference>
<dbReference type="AlphaFoldDB" id="A0A8J7FMY3"/>
<evidence type="ECO:0000256" key="4">
    <source>
        <dbReference type="ARBA" id="ARBA00022833"/>
    </source>
</evidence>
<keyword evidence="2 5" id="KW-0533">Nickel</keyword>
<feature type="binding site" evidence="5">
    <location>
        <position position="2"/>
    </location>
    <ligand>
        <name>Ni(2+)</name>
        <dbReference type="ChEBI" id="CHEBI:49786"/>
    </ligand>
</feature>
<feature type="binding site" evidence="5">
    <location>
        <position position="76"/>
    </location>
    <ligand>
        <name>Zn(2+)</name>
        <dbReference type="ChEBI" id="CHEBI:29105"/>
    </ligand>
</feature>
<keyword evidence="4 5" id="KW-0862">Zinc</keyword>
<evidence type="ECO:0000313" key="7">
    <source>
        <dbReference type="Proteomes" id="UP000640333"/>
    </source>
</evidence>
<keyword evidence="7" id="KW-1185">Reference proteome</keyword>
<evidence type="ECO:0000256" key="5">
    <source>
        <dbReference type="HAMAP-Rule" id="MF_00213"/>
    </source>
</evidence>
<evidence type="ECO:0000313" key="6">
    <source>
        <dbReference type="EMBL" id="MBE9397377.1"/>
    </source>
</evidence>
<feature type="binding site" evidence="5">
    <location>
        <position position="92"/>
    </location>
    <ligand>
        <name>Zn(2+)</name>
        <dbReference type="ChEBI" id="CHEBI:29105"/>
    </ligand>
</feature>
<proteinExistence type="inferred from homology"/>
<name>A0A8J7FMY3_9GAMM</name>
<dbReference type="GO" id="GO:0016530">
    <property type="term" value="F:metallochaperone activity"/>
    <property type="evidence" value="ECO:0007669"/>
    <property type="project" value="UniProtKB-ARBA"/>
</dbReference>
<dbReference type="EMBL" id="JADEYS010000007">
    <property type="protein sequence ID" value="MBE9397377.1"/>
    <property type="molecule type" value="Genomic_DNA"/>
</dbReference>
<dbReference type="HAMAP" id="MF_00213">
    <property type="entry name" value="HypA_HybF"/>
    <property type="match status" value="1"/>
</dbReference>
<dbReference type="GO" id="GO:0051604">
    <property type="term" value="P:protein maturation"/>
    <property type="evidence" value="ECO:0007669"/>
    <property type="project" value="InterPro"/>
</dbReference>
<comment type="similarity">
    <text evidence="1 5">Belongs to the HypA/HybF family.</text>
</comment>
<evidence type="ECO:0000256" key="3">
    <source>
        <dbReference type="ARBA" id="ARBA00022723"/>
    </source>
</evidence>
<accession>A0A8J7FMY3</accession>
<dbReference type="FunFam" id="3.30.2320.80:FF:000001">
    <property type="entry name" value="Hydrogenase maturation factor HypA"/>
    <property type="match status" value="1"/>
</dbReference>
<dbReference type="Pfam" id="PF01155">
    <property type="entry name" value="HypA"/>
    <property type="match status" value="1"/>
</dbReference>
<comment type="function">
    <text evidence="5">Involved in the maturation of [NiFe] hydrogenases. Required for nickel insertion into the metal center of the hydrogenase.</text>
</comment>
<keyword evidence="3 5" id="KW-0479">Metal-binding</keyword>
<dbReference type="Gene3D" id="3.30.2320.80">
    <property type="match status" value="1"/>
</dbReference>
<feature type="binding site" evidence="5">
    <location>
        <position position="73"/>
    </location>
    <ligand>
        <name>Zn(2+)</name>
        <dbReference type="ChEBI" id="CHEBI:29105"/>
    </ligand>
</feature>
<dbReference type="PIRSF" id="PIRSF004761">
    <property type="entry name" value="Hydrgn_mat_HypA"/>
    <property type="match status" value="1"/>
</dbReference>
<comment type="caution">
    <text evidence="6">The sequence shown here is derived from an EMBL/GenBank/DDBJ whole genome shotgun (WGS) entry which is preliminary data.</text>
</comment>
<dbReference type="RefSeq" id="WP_193952926.1">
    <property type="nucleotide sequence ID" value="NZ_JADEYS010000007.1"/>
</dbReference>
<dbReference type="InterPro" id="IPR000688">
    <property type="entry name" value="HypA/HybF"/>
</dbReference>
<reference evidence="6" key="1">
    <citation type="submission" date="2020-10" db="EMBL/GenBank/DDBJ databases">
        <title>Bacterium isolated from coastal waters sediment.</title>
        <authorList>
            <person name="Chen R.-J."/>
            <person name="Lu D.-C."/>
            <person name="Zhu K.-L."/>
            <person name="Du Z.-J."/>
        </authorList>
    </citation>
    <scope>NUCLEOTIDE SEQUENCE</scope>
    <source>
        <strain evidence="6">N1Y112</strain>
    </source>
</reference>
<dbReference type="PROSITE" id="PS01249">
    <property type="entry name" value="HYPA"/>
    <property type="match status" value="1"/>
</dbReference>
<evidence type="ECO:0000256" key="1">
    <source>
        <dbReference type="ARBA" id="ARBA00010748"/>
    </source>
</evidence>
<dbReference type="GO" id="GO:0008270">
    <property type="term" value="F:zinc ion binding"/>
    <property type="evidence" value="ECO:0007669"/>
    <property type="project" value="UniProtKB-UniRule"/>
</dbReference>